<comment type="caution">
    <text evidence="1">The sequence shown here is derived from an EMBL/GenBank/DDBJ whole genome shotgun (WGS) entry which is preliminary data.</text>
</comment>
<name>A0A9P6MYD0_9FUNG</name>
<gene>
    <name evidence="1" type="ORF">BGZ80_007466</name>
</gene>
<dbReference type="EMBL" id="JAAAID010000383">
    <property type="protein sequence ID" value="KAG0018193.1"/>
    <property type="molecule type" value="Genomic_DNA"/>
</dbReference>
<evidence type="ECO:0000313" key="2">
    <source>
        <dbReference type="Proteomes" id="UP000703661"/>
    </source>
</evidence>
<organism evidence="1 2">
    <name type="scientific">Entomortierella chlamydospora</name>
    <dbReference type="NCBI Taxonomy" id="101097"/>
    <lineage>
        <taxon>Eukaryota</taxon>
        <taxon>Fungi</taxon>
        <taxon>Fungi incertae sedis</taxon>
        <taxon>Mucoromycota</taxon>
        <taxon>Mortierellomycotina</taxon>
        <taxon>Mortierellomycetes</taxon>
        <taxon>Mortierellales</taxon>
        <taxon>Mortierellaceae</taxon>
        <taxon>Entomortierella</taxon>
    </lineage>
</organism>
<evidence type="ECO:0000313" key="1">
    <source>
        <dbReference type="EMBL" id="KAG0018193.1"/>
    </source>
</evidence>
<dbReference type="OrthoDB" id="2398703at2759"/>
<sequence length="117" mass="13186">MAAELAIQGGVGMIKALYSNNSNKKDDIAEIKQRLNMYTLLIMNPPQNLHSDVRAQILQLGSKVRHLRSAIDKKGRTGITKLAQPTMHMHEIKTEISILDITLSHILQTGMQRDREE</sequence>
<dbReference type="AlphaFoldDB" id="A0A9P6MYD0"/>
<protein>
    <submittedName>
        <fullName evidence="1">Uncharacterized protein</fullName>
    </submittedName>
</protein>
<accession>A0A9P6MYD0</accession>
<keyword evidence="2" id="KW-1185">Reference proteome</keyword>
<reference evidence="1" key="1">
    <citation type="journal article" date="2020" name="Fungal Divers.">
        <title>Resolving the Mortierellaceae phylogeny through synthesis of multi-gene phylogenetics and phylogenomics.</title>
        <authorList>
            <person name="Vandepol N."/>
            <person name="Liber J."/>
            <person name="Desiro A."/>
            <person name="Na H."/>
            <person name="Kennedy M."/>
            <person name="Barry K."/>
            <person name="Grigoriev I.V."/>
            <person name="Miller A.N."/>
            <person name="O'Donnell K."/>
            <person name="Stajich J.E."/>
            <person name="Bonito G."/>
        </authorList>
    </citation>
    <scope>NUCLEOTIDE SEQUENCE</scope>
    <source>
        <strain evidence="1">NRRL 2769</strain>
    </source>
</reference>
<proteinExistence type="predicted"/>
<dbReference type="Proteomes" id="UP000703661">
    <property type="component" value="Unassembled WGS sequence"/>
</dbReference>